<protein>
    <recommendedName>
        <fullName evidence="4">Zinc-finger domain-containing protein</fullName>
    </recommendedName>
</protein>
<dbReference type="OrthoDB" id="274506at2"/>
<dbReference type="Gene3D" id="1.10.10.1320">
    <property type="entry name" value="Anti-sigma factor, zinc-finger domain"/>
    <property type="match status" value="1"/>
</dbReference>
<evidence type="ECO:0000313" key="3">
    <source>
        <dbReference type="Proteomes" id="UP000315471"/>
    </source>
</evidence>
<reference evidence="2 3" key="1">
    <citation type="submission" date="2019-02" db="EMBL/GenBank/DDBJ databases">
        <title>Deep-cultivation of Planctomycetes and their phenomic and genomic characterization uncovers novel biology.</title>
        <authorList>
            <person name="Wiegand S."/>
            <person name="Jogler M."/>
            <person name="Boedeker C."/>
            <person name="Pinto D."/>
            <person name="Vollmers J."/>
            <person name="Rivas-Marin E."/>
            <person name="Kohn T."/>
            <person name="Peeters S.H."/>
            <person name="Heuer A."/>
            <person name="Rast P."/>
            <person name="Oberbeckmann S."/>
            <person name="Bunk B."/>
            <person name="Jeske O."/>
            <person name="Meyerdierks A."/>
            <person name="Storesund J.E."/>
            <person name="Kallscheuer N."/>
            <person name="Luecker S."/>
            <person name="Lage O.M."/>
            <person name="Pohl T."/>
            <person name="Merkel B.J."/>
            <person name="Hornburger P."/>
            <person name="Mueller R.-W."/>
            <person name="Bruemmer F."/>
            <person name="Labrenz M."/>
            <person name="Spormann A.M."/>
            <person name="Op Den Camp H."/>
            <person name="Overmann J."/>
            <person name="Amann R."/>
            <person name="Jetten M.S.M."/>
            <person name="Mascher T."/>
            <person name="Medema M.H."/>
            <person name="Devos D.P."/>
            <person name="Kaster A.-K."/>
            <person name="Ovreas L."/>
            <person name="Rohde M."/>
            <person name="Galperin M.Y."/>
            <person name="Jogler C."/>
        </authorList>
    </citation>
    <scope>NUCLEOTIDE SEQUENCE [LARGE SCALE GENOMIC DNA]</scope>
    <source>
        <strain evidence="2 3">Q31b</strain>
    </source>
</reference>
<dbReference type="AlphaFoldDB" id="A0A5C6E372"/>
<dbReference type="EMBL" id="SJPY01000003">
    <property type="protein sequence ID" value="TWU42954.1"/>
    <property type="molecule type" value="Genomic_DNA"/>
</dbReference>
<evidence type="ECO:0000256" key="1">
    <source>
        <dbReference type="SAM" id="MobiDB-lite"/>
    </source>
</evidence>
<comment type="caution">
    <text evidence="2">The sequence shown here is derived from an EMBL/GenBank/DDBJ whole genome shotgun (WGS) entry which is preliminary data.</text>
</comment>
<name>A0A5C6E372_9BACT</name>
<proteinExistence type="predicted"/>
<dbReference type="InterPro" id="IPR041916">
    <property type="entry name" value="Anti_sigma_zinc_sf"/>
</dbReference>
<feature type="compositionally biased region" description="Polar residues" evidence="1">
    <location>
        <begin position="178"/>
        <end position="200"/>
    </location>
</feature>
<feature type="compositionally biased region" description="Polar residues" evidence="1">
    <location>
        <begin position="147"/>
        <end position="157"/>
    </location>
</feature>
<feature type="region of interest" description="Disordered" evidence="1">
    <location>
        <begin position="135"/>
        <end position="158"/>
    </location>
</feature>
<organism evidence="2 3">
    <name type="scientific">Novipirellula aureliae</name>
    <dbReference type="NCBI Taxonomy" id="2527966"/>
    <lineage>
        <taxon>Bacteria</taxon>
        <taxon>Pseudomonadati</taxon>
        <taxon>Planctomycetota</taxon>
        <taxon>Planctomycetia</taxon>
        <taxon>Pirellulales</taxon>
        <taxon>Pirellulaceae</taxon>
        <taxon>Novipirellula</taxon>
    </lineage>
</organism>
<accession>A0A5C6E372</accession>
<keyword evidence="3" id="KW-1185">Reference proteome</keyword>
<feature type="region of interest" description="Disordered" evidence="1">
    <location>
        <begin position="173"/>
        <end position="234"/>
    </location>
</feature>
<gene>
    <name evidence="2" type="ORF">Q31b_19880</name>
</gene>
<feature type="compositionally biased region" description="Low complexity" evidence="1">
    <location>
        <begin position="214"/>
        <end position="227"/>
    </location>
</feature>
<dbReference type="Proteomes" id="UP000315471">
    <property type="component" value="Unassembled WGS sequence"/>
</dbReference>
<evidence type="ECO:0008006" key="4">
    <source>
        <dbReference type="Google" id="ProtNLM"/>
    </source>
</evidence>
<evidence type="ECO:0000313" key="2">
    <source>
        <dbReference type="EMBL" id="TWU42954.1"/>
    </source>
</evidence>
<dbReference type="RefSeq" id="WP_146599465.1">
    <property type="nucleotide sequence ID" value="NZ_SJPY01000003.1"/>
</dbReference>
<sequence length="427" mass="45263">MSVPKELLESMLSAYMDDVLSPDERTRVEQMLAGDSSMRAQLEEMRTNRAALRQIHGMDSEYKLPDHFASSVIEATVERARREGLADEHPVMRLAEQPITHPSRSRSYAKVATAVAALAASIAIAVVAVRGTADPETVAQRPPSIPSQPNGDLSNTLLDPASLATSVDVAADRDMEASSESADPTALASSSDSTQPLQTDRSMESGPAIPDGNAIASASVAASQSEATRQSEAIRQSTPLAARAKSVVPVSAILVLEVRLTMSGVDSDAVSQAMELGGIEAVSRKAIDEDVVRFAKQSTQLPADELPSASVLYLQAPMKKLDRFINHLVADDKGVDSVRMSLATETPLVRLVNSIRAVDPTTIQSESSSWQLDAGQRGNRTLASHLSNRAFAGLDRNTARMGVVSSVGSASTSPSDDVPASILIVVR</sequence>